<feature type="compositionally biased region" description="Low complexity" evidence="4">
    <location>
        <begin position="652"/>
        <end position="675"/>
    </location>
</feature>
<gene>
    <name evidence="5" type="ORF">C9374_006646</name>
</gene>
<feature type="compositionally biased region" description="Polar residues" evidence="4">
    <location>
        <begin position="52"/>
        <end position="62"/>
    </location>
</feature>
<evidence type="ECO:0000256" key="1">
    <source>
        <dbReference type="ARBA" id="ARBA00022737"/>
    </source>
</evidence>
<feature type="compositionally biased region" description="Low complexity" evidence="4">
    <location>
        <begin position="22"/>
        <end position="32"/>
    </location>
</feature>
<protein>
    <submittedName>
        <fullName evidence="5">Uncharacterized protein</fullName>
    </submittedName>
</protein>
<feature type="repeat" description="ANK" evidence="3">
    <location>
        <begin position="197"/>
        <end position="229"/>
    </location>
</feature>
<evidence type="ECO:0000313" key="5">
    <source>
        <dbReference type="EMBL" id="KAG2379529.1"/>
    </source>
</evidence>
<feature type="region of interest" description="Disordered" evidence="4">
    <location>
        <begin position="643"/>
        <end position="675"/>
    </location>
</feature>
<dbReference type="InterPro" id="IPR036770">
    <property type="entry name" value="Ankyrin_rpt-contain_sf"/>
</dbReference>
<feature type="region of interest" description="Disordered" evidence="4">
    <location>
        <begin position="22"/>
        <end position="77"/>
    </location>
</feature>
<dbReference type="Proteomes" id="UP000816034">
    <property type="component" value="Unassembled WGS sequence"/>
</dbReference>
<dbReference type="PANTHER" id="PTHR24198">
    <property type="entry name" value="ANKYRIN REPEAT AND PROTEIN KINASE DOMAIN-CONTAINING PROTEIN"/>
    <property type="match status" value="1"/>
</dbReference>
<feature type="compositionally biased region" description="Low complexity" evidence="4">
    <location>
        <begin position="40"/>
        <end position="50"/>
    </location>
</feature>
<dbReference type="RefSeq" id="XP_044546791.1">
    <property type="nucleotide sequence ID" value="XM_044696529.1"/>
</dbReference>
<evidence type="ECO:0000256" key="3">
    <source>
        <dbReference type="PROSITE-ProRule" id="PRU00023"/>
    </source>
</evidence>
<dbReference type="PANTHER" id="PTHR24198:SF165">
    <property type="entry name" value="ANKYRIN REPEAT-CONTAINING PROTEIN-RELATED"/>
    <property type="match status" value="1"/>
</dbReference>
<dbReference type="InterPro" id="IPR002110">
    <property type="entry name" value="Ankyrin_rpt"/>
</dbReference>
<keyword evidence="1" id="KW-0677">Repeat</keyword>
<keyword evidence="6" id="KW-1185">Reference proteome</keyword>
<dbReference type="PROSITE" id="PS50088">
    <property type="entry name" value="ANK_REPEAT"/>
    <property type="match status" value="1"/>
</dbReference>
<proteinExistence type="predicted"/>
<dbReference type="EMBL" id="PYSW02000028">
    <property type="protein sequence ID" value="KAG2379529.1"/>
    <property type="molecule type" value="Genomic_DNA"/>
</dbReference>
<dbReference type="AlphaFoldDB" id="A0AA88KM41"/>
<sequence length="770" mass="86204">MPSASSDRLMNESIHVSSIMTTTTDTDFETSTNEIKTTPSSENISSSCPSLNEYNSSMNETIDPSHHHQFTETPSSSLLEEQDPIIREISKYPPQQWKFCFLNACSQGDLIAFTELLHFLDTMRERWTLNNGQLLPSCESHDVVPSRFILNSSFYHVNVLDDRRVSALHKASAAGHIGIVRELLTRSDIHLSAVDATLATPMHFAAAAGHVLIVKLLFQRSKEMADARDQYGNTPLLLAMQNRKHETVRFLLSVLPTNSIRTKKTNSRTLLHIAASNFDLEGIKMLLLDREDLVRQQKRIRKGDLEDENDEPEEMDIVHDLIYRETIEDMCKSPSTCDTLIPTIIIEKDLKCQTCDTSSIIQKLSSHGKVLIQAKEENGCTPLMLAIKEYKTSHPHSSKNSYEKIACLNFLLHAESVMIQSSQEHSISNQAPSNTTTTTMMSMKNHSLTAFVDQSKRTSLHLAAQFDCVDFFRIVALTFDRDTFTEQLLMTRDANFQTPMHLACKHGSYGVMEIILSMCAPPVMSSRNLSKRQQSPCGDFHTTTANATCQEFNSYSSPPSPQRTLSPPSSPSFLISPMPSTSLVLSNGHLKNQQVSTFDHPALMVRDNKFKTPLYYAATNLARDKEVLVNMICEMLKSGLISPQSELSQEHSSNGVTTSSTMTTTAAKHSSSSSGASTAYDVLLNQTDFFDMHPQFKDWFLTKQHSPLSSSPSKYRQRFNSDDQASATTRLVRSGSGTVFKKLNLFQSSSIAEDVDLRPISPMKRMQSHK</sequence>
<dbReference type="Gene3D" id="1.25.40.20">
    <property type="entry name" value="Ankyrin repeat-containing domain"/>
    <property type="match status" value="2"/>
</dbReference>
<dbReference type="Pfam" id="PF12796">
    <property type="entry name" value="Ank_2"/>
    <property type="match status" value="2"/>
</dbReference>
<organism evidence="5 6">
    <name type="scientific">Naegleria lovaniensis</name>
    <name type="common">Amoeba</name>
    <dbReference type="NCBI Taxonomy" id="51637"/>
    <lineage>
        <taxon>Eukaryota</taxon>
        <taxon>Discoba</taxon>
        <taxon>Heterolobosea</taxon>
        <taxon>Tetramitia</taxon>
        <taxon>Eutetramitia</taxon>
        <taxon>Vahlkampfiidae</taxon>
        <taxon>Naegleria</taxon>
    </lineage>
</organism>
<evidence type="ECO:0000256" key="4">
    <source>
        <dbReference type="SAM" id="MobiDB-lite"/>
    </source>
</evidence>
<name>A0AA88KM41_NAELO</name>
<comment type="caution">
    <text evidence="5">The sequence shown here is derived from an EMBL/GenBank/DDBJ whole genome shotgun (WGS) entry which is preliminary data.</text>
</comment>
<dbReference type="SUPFAM" id="SSF48403">
    <property type="entry name" value="Ankyrin repeat"/>
    <property type="match status" value="1"/>
</dbReference>
<evidence type="ECO:0000256" key="2">
    <source>
        <dbReference type="ARBA" id="ARBA00023043"/>
    </source>
</evidence>
<keyword evidence="2 3" id="KW-0040">ANK repeat</keyword>
<reference evidence="5 6" key="1">
    <citation type="journal article" date="2018" name="BMC Genomics">
        <title>The genome of Naegleria lovaniensis, the basis for a comparative approach to unravel pathogenicity factors of the human pathogenic amoeba N. fowleri.</title>
        <authorList>
            <person name="Liechti N."/>
            <person name="Schurch N."/>
            <person name="Bruggmann R."/>
            <person name="Wittwer M."/>
        </authorList>
    </citation>
    <scope>NUCLEOTIDE SEQUENCE [LARGE SCALE GENOMIC DNA]</scope>
    <source>
        <strain evidence="5 6">ATCC 30569</strain>
    </source>
</reference>
<accession>A0AA88KM41</accession>
<evidence type="ECO:0000313" key="6">
    <source>
        <dbReference type="Proteomes" id="UP000816034"/>
    </source>
</evidence>
<feature type="region of interest" description="Disordered" evidence="4">
    <location>
        <begin position="708"/>
        <end position="727"/>
    </location>
</feature>
<dbReference type="SMART" id="SM00248">
    <property type="entry name" value="ANK"/>
    <property type="match status" value="8"/>
</dbReference>
<feature type="region of interest" description="Disordered" evidence="4">
    <location>
        <begin position="551"/>
        <end position="570"/>
    </location>
</feature>
<feature type="compositionally biased region" description="Polar residues" evidence="4">
    <location>
        <begin position="551"/>
        <end position="565"/>
    </location>
</feature>
<dbReference type="GeneID" id="68099100"/>